<reference evidence="1 2" key="1">
    <citation type="journal article" date="2015" name="Nature">
        <title>rRNA introns, odd ribosomes, and small enigmatic genomes across a large radiation of phyla.</title>
        <authorList>
            <person name="Brown C.T."/>
            <person name="Hug L.A."/>
            <person name="Thomas B.C."/>
            <person name="Sharon I."/>
            <person name="Castelle C.J."/>
            <person name="Singh A."/>
            <person name="Wilkins M.J."/>
            <person name="Williams K.H."/>
            <person name="Banfield J.F."/>
        </authorList>
    </citation>
    <scope>NUCLEOTIDE SEQUENCE [LARGE SCALE GENOMIC DNA]</scope>
</reference>
<evidence type="ECO:0000313" key="1">
    <source>
        <dbReference type="EMBL" id="KKR00164.1"/>
    </source>
</evidence>
<dbReference type="EMBL" id="LBWB01000016">
    <property type="protein sequence ID" value="KKR00164.1"/>
    <property type="molecule type" value="Genomic_DNA"/>
</dbReference>
<protein>
    <recommendedName>
        <fullName evidence="3">HNH domain-containing protein</fullName>
    </recommendedName>
</protein>
<organism evidence="1 2">
    <name type="scientific">Candidatus Woesebacteria bacterium GW2011_GWB1_39_12</name>
    <dbReference type="NCBI Taxonomy" id="1618574"/>
    <lineage>
        <taxon>Bacteria</taxon>
        <taxon>Candidatus Woeseibacteriota</taxon>
    </lineage>
</organism>
<dbReference type="Proteomes" id="UP000033881">
    <property type="component" value="Unassembled WGS sequence"/>
</dbReference>
<sequence>MDEVLTKTFTFMKFPKPIKKPKKTMKDYIKTRKLLKLKSKSKGVKVKKVKLPKEKTRSKLIKEEREILKKEFQKKGITSCELRFKNCWKTNALGFSHKHKRNWYLGKNNKELLWEFNQVILACNSCHFIIEYDKELTKKVFKKLRP</sequence>
<comment type="caution">
    <text evidence="1">The sequence shown here is derived from an EMBL/GenBank/DDBJ whole genome shotgun (WGS) entry which is preliminary data.</text>
</comment>
<dbReference type="AlphaFoldDB" id="A0A0G0M7R7"/>
<evidence type="ECO:0008006" key="3">
    <source>
        <dbReference type="Google" id="ProtNLM"/>
    </source>
</evidence>
<proteinExistence type="predicted"/>
<evidence type="ECO:0000313" key="2">
    <source>
        <dbReference type="Proteomes" id="UP000033881"/>
    </source>
</evidence>
<gene>
    <name evidence="1" type="ORF">UT24_C0016G0053</name>
</gene>
<name>A0A0G0M7R7_9BACT</name>
<accession>A0A0G0M7R7</accession>